<evidence type="ECO:0000256" key="1">
    <source>
        <dbReference type="ARBA" id="ARBA00004245"/>
    </source>
</evidence>
<dbReference type="FunFam" id="2.30.30.40:FF:000072">
    <property type="entry name" value="Unconventional Myosin IB"/>
    <property type="match status" value="1"/>
</dbReference>
<dbReference type="GeneTree" id="ENSGT00510000048120"/>
<reference evidence="14" key="2">
    <citation type="submission" date="2025-08" db="UniProtKB">
        <authorList>
            <consortium name="Ensembl"/>
        </authorList>
    </citation>
    <scope>IDENTIFICATION</scope>
</reference>
<evidence type="ECO:0000313" key="14">
    <source>
        <dbReference type="Ensembl" id="ENSELUP00000090502.1"/>
    </source>
</evidence>
<name>A0AAY5KVE4_ESOLU</name>
<evidence type="ECO:0000256" key="9">
    <source>
        <dbReference type="ARBA" id="ARBA00040640"/>
    </source>
</evidence>
<keyword evidence="4" id="KW-0597">Phosphoprotein</keyword>
<dbReference type="PANTHER" id="PTHR23065">
    <property type="entry name" value="PROLINE-SERINE-THREONINE PHOSPHATASE INTERACTING PROTEIN 1"/>
    <property type="match status" value="1"/>
</dbReference>
<dbReference type="InterPro" id="IPR035656">
    <property type="entry name" value="Nostrin_SH3"/>
</dbReference>
<evidence type="ECO:0000256" key="11">
    <source>
        <dbReference type="PROSITE-ProRule" id="PRU01077"/>
    </source>
</evidence>
<evidence type="ECO:0000259" key="13">
    <source>
        <dbReference type="PROSITE" id="PS51741"/>
    </source>
</evidence>
<dbReference type="GO" id="GO:0043226">
    <property type="term" value="C:organelle"/>
    <property type="evidence" value="ECO:0007669"/>
    <property type="project" value="UniProtKB-ARBA"/>
</dbReference>
<evidence type="ECO:0000313" key="15">
    <source>
        <dbReference type="Proteomes" id="UP000265140"/>
    </source>
</evidence>
<evidence type="ECO:0000256" key="6">
    <source>
        <dbReference type="ARBA" id="ARBA00023054"/>
    </source>
</evidence>
<evidence type="ECO:0000256" key="8">
    <source>
        <dbReference type="ARBA" id="ARBA00037432"/>
    </source>
</evidence>
<protein>
    <recommendedName>
        <fullName evidence="9">Osteoclast-stimulating factor 1</fullName>
    </recommendedName>
</protein>
<dbReference type="PANTHER" id="PTHR23065:SF7">
    <property type="entry name" value="NOSTRIN, ISOFORM H"/>
    <property type="match status" value="1"/>
</dbReference>
<dbReference type="Pfam" id="PF14604">
    <property type="entry name" value="SH3_9"/>
    <property type="match status" value="1"/>
</dbReference>
<keyword evidence="3" id="KW-0963">Cytoplasm</keyword>
<dbReference type="Pfam" id="PF00611">
    <property type="entry name" value="FCH"/>
    <property type="match status" value="1"/>
</dbReference>
<dbReference type="GO" id="GO:0005886">
    <property type="term" value="C:plasma membrane"/>
    <property type="evidence" value="ECO:0007669"/>
    <property type="project" value="TreeGrafter"/>
</dbReference>
<keyword evidence="6 11" id="KW-0175">Coiled coil</keyword>
<reference evidence="14 15" key="1">
    <citation type="submission" date="2020-02" db="EMBL/GenBank/DDBJ databases">
        <title>Esox lucius (northern pike) genome, fEsoLuc1, primary haplotype.</title>
        <authorList>
            <person name="Myers G."/>
            <person name="Karagic N."/>
            <person name="Meyer A."/>
            <person name="Pippel M."/>
            <person name="Reichard M."/>
            <person name="Winkler S."/>
            <person name="Tracey A."/>
            <person name="Sims Y."/>
            <person name="Howe K."/>
            <person name="Rhie A."/>
            <person name="Formenti G."/>
            <person name="Durbin R."/>
            <person name="Fedrigo O."/>
            <person name="Jarvis E.D."/>
        </authorList>
    </citation>
    <scope>NUCLEOTIDE SEQUENCE [LARGE SCALE GENOMIC DNA]</scope>
</reference>
<dbReference type="InterPro" id="IPR001060">
    <property type="entry name" value="FCH_dom"/>
</dbReference>
<dbReference type="Proteomes" id="UP000265140">
    <property type="component" value="Chromosome 16"/>
</dbReference>
<dbReference type="RefSeq" id="XP_034153562.1">
    <property type="nucleotide sequence ID" value="XM_034297671.1"/>
</dbReference>
<keyword evidence="7" id="KW-0206">Cytoskeleton</keyword>
<evidence type="ECO:0000256" key="3">
    <source>
        <dbReference type="ARBA" id="ARBA00022490"/>
    </source>
</evidence>
<dbReference type="Gene3D" id="6.10.140.470">
    <property type="match status" value="1"/>
</dbReference>
<evidence type="ECO:0000256" key="2">
    <source>
        <dbReference type="ARBA" id="ARBA00022443"/>
    </source>
</evidence>
<gene>
    <name evidence="14" type="primary">NOSTRIN</name>
</gene>
<dbReference type="SUPFAM" id="SSF103657">
    <property type="entry name" value="BAR/IMD domain-like"/>
    <property type="match status" value="2"/>
</dbReference>
<reference evidence="14" key="3">
    <citation type="submission" date="2025-09" db="UniProtKB">
        <authorList>
            <consortium name="Ensembl"/>
        </authorList>
    </citation>
    <scope>IDENTIFICATION</scope>
</reference>
<evidence type="ECO:0000259" key="12">
    <source>
        <dbReference type="PROSITE" id="PS50002"/>
    </source>
</evidence>
<comment type="function">
    <text evidence="8">Induces bone resorption, acting probably through a signaling cascade which results in the secretion of factor(s) enhancing osteoclast formation and activity.</text>
</comment>
<sequence>MPDPVSTCTYNLLYQDLKRFSKNGEHFCKELMTVFQQRAELEISYAKGLQKLAGKLLKVSKGMNGNSTYQAWCHVSDEMFSTADTHRALGNALQVVILRFVLRALGNALQVVILRFVLRALGNALQAEAISDIRQVIEEHNKRKRTLDTVVEKTRKNVNTNWSEQIKVKKTLFGLTREHEDLFNFVENNAHICTEKEKQKMLNRLTKSAEAQTRADEQYFNINMDGHQIRLKWENALKNCYQIIQELEKQRLEVLCKILNKYNLYMASFRQTLIHSQKQIEQAIQRVDVEKDILILLEETSGTAEDNKAEFLMTDYFEENSKSLMEKGRRKEAIRSKLLRLEDCITKTKKDCDGLDRLIKNYSDNPSFSSKNNLEETEQLLEEATLKLDLLEATHYKLSTTLAELDGKPKSSHKFSDSITKWKEKDCEHSIVQLARPVKIRKTPFRLHLRSSVNYKRPSVSVKLTEPSSMKDNDNYRTGIQDGAASQECMSANRAMSKNETEERGAQWICIGKCKALYDFTSDKEDELNMKEGDLLEIYQKEDSGWWYGILNGQIGHFPSTYVEELPMLSVVETFDV</sequence>
<dbReference type="CDD" id="cd11823">
    <property type="entry name" value="SH3_Nostrin"/>
    <property type="match status" value="1"/>
</dbReference>
<proteinExistence type="predicted"/>
<comment type="subcellular location">
    <subcellularLocation>
        <location evidence="1">Cytoplasm</location>
        <location evidence="1">Cytoskeleton</location>
    </subcellularLocation>
</comment>
<dbReference type="InterPro" id="IPR057870">
    <property type="entry name" value="HR1_TOCA"/>
</dbReference>
<organism evidence="14 15">
    <name type="scientific">Esox lucius</name>
    <name type="common">Northern pike</name>
    <dbReference type="NCBI Taxonomy" id="8010"/>
    <lineage>
        <taxon>Eukaryota</taxon>
        <taxon>Metazoa</taxon>
        <taxon>Chordata</taxon>
        <taxon>Craniata</taxon>
        <taxon>Vertebrata</taxon>
        <taxon>Euteleostomi</taxon>
        <taxon>Actinopterygii</taxon>
        <taxon>Neopterygii</taxon>
        <taxon>Teleostei</taxon>
        <taxon>Protacanthopterygii</taxon>
        <taxon>Esociformes</taxon>
        <taxon>Esocidae</taxon>
        <taxon>Esox</taxon>
    </lineage>
</organism>
<evidence type="ECO:0000256" key="7">
    <source>
        <dbReference type="ARBA" id="ARBA00023212"/>
    </source>
</evidence>
<dbReference type="InterPro" id="IPR001452">
    <property type="entry name" value="SH3_domain"/>
</dbReference>
<dbReference type="Ensembl" id="ENSELUT00000095930.1">
    <property type="protein sequence ID" value="ENSELUP00000090502.1"/>
    <property type="gene ID" value="ENSELUG00000020273.3"/>
</dbReference>
<dbReference type="InterPro" id="IPR036028">
    <property type="entry name" value="SH3-like_dom_sf"/>
</dbReference>
<keyword evidence="5" id="KW-0040">ANK repeat</keyword>
<dbReference type="PRINTS" id="PR00452">
    <property type="entry name" value="SH3DOMAIN"/>
</dbReference>
<dbReference type="Pfam" id="PF25610">
    <property type="entry name" value="HR1_TOCA"/>
    <property type="match status" value="1"/>
</dbReference>
<evidence type="ECO:0000256" key="5">
    <source>
        <dbReference type="ARBA" id="ARBA00023043"/>
    </source>
</evidence>
<keyword evidence="2 10" id="KW-0728">SH3 domain</keyword>
<evidence type="ECO:0000256" key="4">
    <source>
        <dbReference type="ARBA" id="ARBA00022553"/>
    </source>
</evidence>
<dbReference type="PROSITE" id="PS51741">
    <property type="entry name" value="F_BAR"/>
    <property type="match status" value="1"/>
</dbReference>
<dbReference type="InterPro" id="IPR027267">
    <property type="entry name" value="AH/BAR_dom_sf"/>
</dbReference>
<accession>A0AAY5KVE4</accession>
<dbReference type="PROSITE" id="PS50002">
    <property type="entry name" value="SH3"/>
    <property type="match status" value="1"/>
</dbReference>
<dbReference type="SMART" id="SM00326">
    <property type="entry name" value="SH3"/>
    <property type="match status" value="1"/>
</dbReference>
<evidence type="ECO:0000256" key="10">
    <source>
        <dbReference type="PROSITE-ProRule" id="PRU00192"/>
    </source>
</evidence>
<dbReference type="Gene3D" id="2.30.30.40">
    <property type="entry name" value="SH3 Domains"/>
    <property type="match status" value="1"/>
</dbReference>
<dbReference type="Gene3D" id="1.20.1270.60">
    <property type="entry name" value="Arfaptin homology (AH) domain/BAR domain"/>
    <property type="match status" value="2"/>
</dbReference>
<dbReference type="SUPFAM" id="SSF50044">
    <property type="entry name" value="SH3-domain"/>
    <property type="match status" value="1"/>
</dbReference>
<keyword evidence="15" id="KW-1185">Reference proteome</keyword>
<dbReference type="GeneID" id="105022464"/>
<dbReference type="SMART" id="SM00055">
    <property type="entry name" value="FCH"/>
    <property type="match status" value="1"/>
</dbReference>
<dbReference type="GO" id="GO:0005737">
    <property type="term" value="C:cytoplasm"/>
    <property type="evidence" value="ECO:0007669"/>
    <property type="project" value="TreeGrafter"/>
</dbReference>
<dbReference type="InterPro" id="IPR031160">
    <property type="entry name" value="F_BAR_dom"/>
</dbReference>
<feature type="domain" description="F-BAR" evidence="13">
    <location>
        <begin position="1"/>
        <end position="292"/>
    </location>
</feature>
<feature type="domain" description="SH3" evidence="12">
    <location>
        <begin position="509"/>
        <end position="568"/>
    </location>
</feature>
<dbReference type="AlphaFoldDB" id="A0AAY5KVE4"/>